<name>A0A916YVE9_9BACL</name>
<accession>A0A916YVE9</accession>
<reference evidence="2" key="2">
    <citation type="submission" date="2020-09" db="EMBL/GenBank/DDBJ databases">
        <authorList>
            <person name="Sun Q."/>
            <person name="Zhou Y."/>
        </authorList>
    </citation>
    <scope>NUCLEOTIDE SEQUENCE</scope>
    <source>
        <strain evidence="2">CGMCC 1.15178</strain>
    </source>
</reference>
<dbReference type="InterPro" id="IPR005302">
    <property type="entry name" value="MoCF_Sase_C"/>
</dbReference>
<dbReference type="Pfam" id="PF03473">
    <property type="entry name" value="MOSC"/>
    <property type="match status" value="1"/>
</dbReference>
<dbReference type="PANTHER" id="PTHR30212:SF4">
    <property type="entry name" value="MOSC DOMAIN-CONTAINING PROTEIN"/>
    <property type="match status" value="1"/>
</dbReference>
<evidence type="ECO:0000313" key="2">
    <source>
        <dbReference type="EMBL" id="GGD63582.1"/>
    </source>
</evidence>
<dbReference type="SUPFAM" id="SSF50800">
    <property type="entry name" value="PK beta-barrel domain-like"/>
    <property type="match status" value="1"/>
</dbReference>
<dbReference type="GO" id="GO:0030151">
    <property type="term" value="F:molybdenum ion binding"/>
    <property type="evidence" value="ECO:0007669"/>
    <property type="project" value="InterPro"/>
</dbReference>
<reference evidence="2" key="1">
    <citation type="journal article" date="2014" name="Int. J. Syst. Evol. Microbiol.">
        <title>Complete genome sequence of Corynebacterium casei LMG S-19264T (=DSM 44701T), isolated from a smear-ripened cheese.</title>
        <authorList>
            <consortium name="US DOE Joint Genome Institute (JGI-PGF)"/>
            <person name="Walter F."/>
            <person name="Albersmeier A."/>
            <person name="Kalinowski J."/>
            <person name="Ruckert C."/>
        </authorList>
    </citation>
    <scope>NUCLEOTIDE SEQUENCE</scope>
    <source>
        <strain evidence="2">CGMCC 1.15178</strain>
    </source>
</reference>
<keyword evidence="3" id="KW-1185">Reference proteome</keyword>
<dbReference type="GO" id="GO:0030170">
    <property type="term" value="F:pyridoxal phosphate binding"/>
    <property type="evidence" value="ECO:0007669"/>
    <property type="project" value="InterPro"/>
</dbReference>
<dbReference type="AlphaFoldDB" id="A0A916YVE9"/>
<evidence type="ECO:0000313" key="3">
    <source>
        <dbReference type="Proteomes" id="UP000612456"/>
    </source>
</evidence>
<dbReference type="InterPro" id="IPR005163">
    <property type="entry name" value="Tri_helical_YiiM-like"/>
</dbReference>
<dbReference type="RefSeq" id="WP_188992003.1">
    <property type="nucleotide sequence ID" value="NZ_BMHP01000002.1"/>
</dbReference>
<dbReference type="Gene3D" id="2.40.33.20">
    <property type="entry name" value="PK beta-barrel domain-like"/>
    <property type="match status" value="1"/>
</dbReference>
<dbReference type="GO" id="GO:0003824">
    <property type="term" value="F:catalytic activity"/>
    <property type="evidence" value="ECO:0007669"/>
    <property type="project" value="InterPro"/>
</dbReference>
<feature type="domain" description="MOSC" evidence="1">
    <location>
        <begin position="32"/>
        <end position="166"/>
    </location>
</feature>
<evidence type="ECO:0000259" key="1">
    <source>
        <dbReference type="PROSITE" id="PS51340"/>
    </source>
</evidence>
<proteinExistence type="predicted"/>
<dbReference type="InterPro" id="IPR011037">
    <property type="entry name" value="Pyrv_Knase-like_insert_dom_sf"/>
</dbReference>
<dbReference type="PANTHER" id="PTHR30212">
    <property type="entry name" value="PROTEIN YIIM"/>
    <property type="match status" value="1"/>
</dbReference>
<organism evidence="2 3">
    <name type="scientific">Paenibacillus nasutitermitis</name>
    <dbReference type="NCBI Taxonomy" id="1652958"/>
    <lineage>
        <taxon>Bacteria</taxon>
        <taxon>Bacillati</taxon>
        <taxon>Bacillota</taxon>
        <taxon>Bacilli</taxon>
        <taxon>Bacillales</taxon>
        <taxon>Paenibacillaceae</taxon>
        <taxon>Paenibacillus</taxon>
    </lineage>
</organism>
<dbReference type="Pfam" id="PF03475">
    <property type="entry name" value="YiiM_3-alpha"/>
    <property type="match status" value="1"/>
</dbReference>
<dbReference type="EMBL" id="BMHP01000002">
    <property type="protein sequence ID" value="GGD63582.1"/>
    <property type="molecule type" value="Genomic_DNA"/>
</dbReference>
<gene>
    <name evidence="2" type="ORF">GCM10010911_21640</name>
</gene>
<dbReference type="PROSITE" id="PS51340">
    <property type="entry name" value="MOSC"/>
    <property type="match status" value="1"/>
</dbReference>
<sequence>MKVLGQLVSLNIALPVTVLHGSKEITTGIFKKPSNRAHHLGPMGLDGDGQADLIYHGGEDKAVCVYSSEHFPYWSDLWGEEVAPGAFGENFTVSHITEQMICIGDILQVGSAIVQVSQPRQPCFKLGLKHNKPQLPLHVQQTGLTGFYLRVLQEGSVKEGDDLLLTSLHPKGVSVAEANHIMYTGKKETEGMLKLLDLEELAVSWREMISRRLADAQAADEGREDVRP</sequence>
<comment type="caution">
    <text evidence="2">The sequence shown here is derived from an EMBL/GenBank/DDBJ whole genome shotgun (WGS) entry which is preliminary data.</text>
</comment>
<protein>
    <submittedName>
        <fullName evidence="2">MOSC domain-containing protein</fullName>
    </submittedName>
</protein>
<dbReference type="Proteomes" id="UP000612456">
    <property type="component" value="Unassembled WGS sequence"/>
</dbReference>
<dbReference type="InterPro" id="IPR052353">
    <property type="entry name" value="Benzoxazolinone_Detox_Enz"/>
</dbReference>